<name>A0A2V4VUY7_PAEBA</name>
<evidence type="ECO:0000313" key="5">
    <source>
        <dbReference type="EMBL" id="QKS57752.1"/>
    </source>
</evidence>
<dbReference type="SMART" id="SM00267">
    <property type="entry name" value="GGDEF"/>
    <property type="match status" value="1"/>
</dbReference>
<evidence type="ECO:0000256" key="2">
    <source>
        <dbReference type="SAM" id="Phobius"/>
    </source>
</evidence>
<evidence type="ECO:0000313" key="6">
    <source>
        <dbReference type="Proteomes" id="UP000247790"/>
    </source>
</evidence>
<dbReference type="InterPro" id="IPR031621">
    <property type="entry name" value="HisKA_7TM"/>
</dbReference>
<evidence type="ECO:0000313" key="4">
    <source>
        <dbReference type="EMBL" id="PYE48822.1"/>
    </source>
</evidence>
<proteinExistence type="predicted"/>
<dbReference type="PROSITE" id="PS50887">
    <property type="entry name" value="GGDEF"/>
    <property type="match status" value="1"/>
</dbReference>
<keyword evidence="7" id="KW-1185">Reference proteome</keyword>
<feature type="transmembrane region" description="Helical" evidence="2">
    <location>
        <begin position="172"/>
        <end position="196"/>
    </location>
</feature>
<dbReference type="CDD" id="cd01949">
    <property type="entry name" value="GGDEF"/>
    <property type="match status" value="1"/>
</dbReference>
<dbReference type="AlphaFoldDB" id="A0A2V4VUY7"/>
<feature type="transmembrane region" description="Helical" evidence="2">
    <location>
        <begin position="36"/>
        <end position="55"/>
    </location>
</feature>
<dbReference type="Gene3D" id="3.30.450.20">
    <property type="entry name" value="PAS domain"/>
    <property type="match status" value="1"/>
</dbReference>
<dbReference type="RefSeq" id="WP_110896985.1">
    <property type="nucleotide sequence ID" value="NZ_CP054614.1"/>
</dbReference>
<dbReference type="GO" id="GO:0005886">
    <property type="term" value="C:plasma membrane"/>
    <property type="evidence" value="ECO:0007669"/>
    <property type="project" value="TreeGrafter"/>
</dbReference>
<dbReference type="Pfam" id="PF00990">
    <property type="entry name" value="GGDEF"/>
    <property type="match status" value="1"/>
</dbReference>
<evidence type="ECO:0000256" key="1">
    <source>
        <dbReference type="SAM" id="Coils"/>
    </source>
</evidence>
<dbReference type="Gene3D" id="3.30.70.270">
    <property type="match status" value="1"/>
</dbReference>
<keyword evidence="2" id="KW-0812">Transmembrane</keyword>
<dbReference type="GO" id="GO:0052621">
    <property type="term" value="F:diguanylate cyclase activity"/>
    <property type="evidence" value="ECO:0007669"/>
    <property type="project" value="TreeGrafter"/>
</dbReference>
<feature type="coiled-coil region" evidence="1">
    <location>
        <begin position="355"/>
        <end position="389"/>
    </location>
</feature>
<evidence type="ECO:0000259" key="3">
    <source>
        <dbReference type="PROSITE" id="PS50887"/>
    </source>
</evidence>
<dbReference type="GO" id="GO:1902201">
    <property type="term" value="P:negative regulation of bacterial-type flagellum-dependent cell motility"/>
    <property type="evidence" value="ECO:0007669"/>
    <property type="project" value="TreeGrafter"/>
</dbReference>
<dbReference type="InterPro" id="IPR029787">
    <property type="entry name" value="Nucleotide_cyclase"/>
</dbReference>
<dbReference type="EMBL" id="QJSW01000007">
    <property type="protein sequence ID" value="PYE48822.1"/>
    <property type="molecule type" value="Genomic_DNA"/>
</dbReference>
<organism evidence="4 6">
    <name type="scientific">Paenibacillus barcinonensis</name>
    <dbReference type="NCBI Taxonomy" id="198119"/>
    <lineage>
        <taxon>Bacteria</taxon>
        <taxon>Bacillati</taxon>
        <taxon>Bacillota</taxon>
        <taxon>Bacilli</taxon>
        <taxon>Bacillales</taxon>
        <taxon>Paenibacillaceae</taxon>
        <taxon>Paenibacillus</taxon>
    </lineage>
</organism>
<dbReference type="GO" id="GO:0043709">
    <property type="term" value="P:cell adhesion involved in single-species biofilm formation"/>
    <property type="evidence" value="ECO:0007669"/>
    <property type="project" value="TreeGrafter"/>
</dbReference>
<feature type="transmembrane region" description="Helical" evidence="2">
    <location>
        <begin position="98"/>
        <end position="117"/>
    </location>
</feature>
<evidence type="ECO:0000313" key="7">
    <source>
        <dbReference type="Proteomes" id="UP000509327"/>
    </source>
</evidence>
<protein>
    <submittedName>
        <fullName evidence="4 5">Diguanylate cyclase</fullName>
    </submittedName>
</protein>
<dbReference type="Proteomes" id="UP000509327">
    <property type="component" value="Chromosome"/>
</dbReference>
<reference evidence="4 6" key="1">
    <citation type="submission" date="2018-06" db="EMBL/GenBank/DDBJ databases">
        <title>Genomic Encyclopedia of Type Strains, Phase III (KMG-III): the genomes of soil and plant-associated and newly described type strains.</title>
        <authorList>
            <person name="Whitman W."/>
        </authorList>
    </citation>
    <scope>NUCLEOTIDE SEQUENCE [LARGE SCALE GENOMIC DNA]</scope>
    <source>
        <strain evidence="4 6">CECT 7022</strain>
    </source>
</reference>
<dbReference type="EMBL" id="CP054614">
    <property type="protein sequence ID" value="QKS57752.1"/>
    <property type="molecule type" value="Genomic_DNA"/>
</dbReference>
<feature type="transmembrane region" description="Helical" evidence="2">
    <location>
        <begin position="6"/>
        <end position="24"/>
    </location>
</feature>
<dbReference type="InterPro" id="IPR000160">
    <property type="entry name" value="GGDEF_dom"/>
</dbReference>
<dbReference type="PANTHER" id="PTHR45138">
    <property type="entry name" value="REGULATORY COMPONENTS OF SENSORY TRANSDUCTION SYSTEM"/>
    <property type="match status" value="1"/>
</dbReference>
<dbReference type="PANTHER" id="PTHR45138:SF9">
    <property type="entry name" value="DIGUANYLATE CYCLASE DGCM-RELATED"/>
    <property type="match status" value="1"/>
</dbReference>
<dbReference type="InterPro" id="IPR050469">
    <property type="entry name" value="Diguanylate_Cyclase"/>
</dbReference>
<reference evidence="5 7" key="2">
    <citation type="submission" date="2020-06" db="EMBL/GenBank/DDBJ databases">
        <title>Complete genome of Paenibacillus barcinonensis KACC11450.</title>
        <authorList>
            <person name="Kim M."/>
            <person name="Park Y.-J."/>
            <person name="Shin J.-H."/>
        </authorList>
    </citation>
    <scope>NUCLEOTIDE SEQUENCE [LARGE SCALE GENOMIC DNA]</scope>
    <source>
        <strain evidence="5 7">KACC11450</strain>
    </source>
</reference>
<dbReference type="OrthoDB" id="9759607at2"/>
<feature type="transmembrane region" description="Helical" evidence="2">
    <location>
        <begin position="202"/>
        <end position="222"/>
    </location>
</feature>
<keyword evidence="2" id="KW-0472">Membrane</keyword>
<accession>A0A2V4VUY7</accession>
<gene>
    <name evidence="4" type="ORF">DFQ00_107115</name>
    <name evidence="5" type="ORF">HUB98_16575</name>
</gene>
<dbReference type="InterPro" id="IPR043128">
    <property type="entry name" value="Rev_trsase/Diguanyl_cyclase"/>
</dbReference>
<dbReference type="FunFam" id="3.30.70.270:FF:000001">
    <property type="entry name" value="Diguanylate cyclase domain protein"/>
    <property type="match status" value="1"/>
</dbReference>
<keyword evidence="2" id="KW-1133">Transmembrane helix</keyword>
<feature type="transmembrane region" description="Helical" evidence="2">
    <location>
        <begin position="61"/>
        <end position="86"/>
    </location>
</feature>
<dbReference type="Proteomes" id="UP000247790">
    <property type="component" value="Unassembled WGS sequence"/>
</dbReference>
<sequence>MNPLVWYDLSLFVLLFGVGVYVFVTARITSLHKVYFLFHSLMMMWPFCQFAVTLTDNPGLQLFYVLLAFVAVSLLGSGWLLLTLFITGYAERLSNSRLVLLFVPAVIGAIGVVANPWHDFVMPLDGGYIDRAYGPWFWVVMCILVSYFLVSLVIMFRAVFSSKTPVMIKKQVQITLWGIFVLAMFATLDAVLNVLLSRWLPIIPGLTSLGIFLSDLFFVYVIKRYNVFDLVSIAHEDVINTIPYGILVLDENEVIVEVNKASKFFVQRHVGDMWNMEEFLAGVHVEDRVEADLFLNEYRMKKNIFSKIEVIMEQEKAARHFIVQSSPILDAVLIPIGYLLTFQDVSQERFYARTMHRQNETLQERNQALDRIRQELSEANRKLEELVLTDSLTQCYNRRYLTQHLNHEVLTNLQYKTPFSLMLLDIDHFKAINDHYGHVIGDEVLVRTAEAVRGSVRSTDILTRYGGEEFMIYLPHTEHDLAIEIAERVRKAVESNRMAVNHEIGSVSITMSIGILSIEDFTYEDVPEDGEGYLIQLFDAVDKALYQAKQKGRNRVEHGVLERGVM</sequence>
<feature type="domain" description="GGDEF" evidence="3">
    <location>
        <begin position="417"/>
        <end position="561"/>
    </location>
</feature>
<dbReference type="NCBIfam" id="TIGR00254">
    <property type="entry name" value="GGDEF"/>
    <property type="match status" value="1"/>
</dbReference>
<keyword evidence="1" id="KW-0175">Coiled coil</keyword>
<feature type="transmembrane region" description="Helical" evidence="2">
    <location>
        <begin position="137"/>
        <end position="160"/>
    </location>
</feature>
<dbReference type="SUPFAM" id="SSF55073">
    <property type="entry name" value="Nucleotide cyclase"/>
    <property type="match status" value="1"/>
</dbReference>
<dbReference type="Pfam" id="PF16927">
    <property type="entry name" value="HisKA_7TM"/>
    <property type="match status" value="1"/>
</dbReference>